<keyword evidence="10 13" id="KW-0067">ATP-binding</keyword>
<evidence type="ECO:0000313" key="16">
    <source>
        <dbReference type="Proteomes" id="UP000231019"/>
    </source>
</evidence>
<organism evidence="15 16">
    <name type="scientific">bacterium (Candidatus Blackallbacteria) CG17_big_fil_post_rev_8_21_14_2_50_48_46</name>
    <dbReference type="NCBI Taxonomy" id="2014261"/>
    <lineage>
        <taxon>Bacteria</taxon>
        <taxon>Candidatus Blackallbacteria</taxon>
    </lineage>
</organism>
<evidence type="ECO:0000259" key="14">
    <source>
        <dbReference type="PROSITE" id="PS50052"/>
    </source>
</evidence>
<evidence type="ECO:0000256" key="12">
    <source>
        <dbReference type="ARBA" id="ARBA00048594"/>
    </source>
</evidence>
<proteinExistence type="inferred from homology"/>
<dbReference type="InterPro" id="IPR027417">
    <property type="entry name" value="P-loop_NTPase"/>
</dbReference>
<evidence type="ECO:0000256" key="2">
    <source>
        <dbReference type="ARBA" id="ARBA00004496"/>
    </source>
</evidence>
<keyword evidence="8 13" id="KW-0547">Nucleotide-binding</keyword>
<dbReference type="EC" id="2.7.4.8" evidence="4 13"/>
<dbReference type="InterPro" id="IPR008144">
    <property type="entry name" value="Guanylate_kin-like_dom"/>
</dbReference>
<reference evidence="15 16" key="1">
    <citation type="submission" date="2017-09" db="EMBL/GenBank/DDBJ databases">
        <title>Depth-based differentiation of microbial function through sediment-hosted aquifers and enrichment of novel symbionts in the deep terrestrial subsurface.</title>
        <authorList>
            <person name="Probst A.J."/>
            <person name="Ladd B."/>
            <person name="Jarett J.K."/>
            <person name="Geller-Mcgrath D.E."/>
            <person name="Sieber C.M."/>
            <person name="Emerson J.B."/>
            <person name="Anantharaman K."/>
            <person name="Thomas B.C."/>
            <person name="Malmstrom R."/>
            <person name="Stieglmeier M."/>
            <person name="Klingl A."/>
            <person name="Woyke T."/>
            <person name="Ryan C.M."/>
            <person name="Banfield J.F."/>
        </authorList>
    </citation>
    <scope>NUCLEOTIDE SEQUENCE [LARGE SCALE GENOMIC DNA]</scope>
    <source>
        <strain evidence="15">CG17_big_fil_post_rev_8_21_14_2_50_48_46</strain>
    </source>
</reference>
<evidence type="ECO:0000256" key="3">
    <source>
        <dbReference type="ARBA" id="ARBA00005790"/>
    </source>
</evidence>
<evidence type="ECO:0000313" key="15">
    <source>
        <dbReference type="EMBL" id="PIW17610.1"/>
    </source>
</evidence>
<dbReference type="Proteomes" id="UP000231019">
    <property type="component" value="Unassembled WGS sequence"/>
</dbReference>
<evidence type="ECO:0000256" key="5">
    <source>
        <dbReference type="ARBA" id="ARBA00016296"/>
    </source>
</evidence>
<dbReference type="PROSITE" id="PS50052">
    <property type="entry name" value="GUANYLATE_KINASE_2"/>
    <property type="match status" value="1"/>
</dbReference>
<dbReference type="InterPro" id="IPR008145">
    <property type="entry name" value="GK/Ca_channel_bsu"/>
</dbReference>
<name>A0A2M7G6F0_9BACT</name>
<dbReference type="EMBL" id="PFFQ01000023">
    <property type="protein sequence ID" value="PIW17610.1"/>
    <property type="molecule type" value="Genomic_DNA"/>
</dbReference>
<dbReference type="SMART" id="SM00072">
    <property type="entry name" value="GuKc"/>
    <property type="match status" value="1"/>
</dbReference>
<evidence type="ECO:0000256" key="1">
    <source>
        <dbReference type="ARBA" id="ARBA00003531"/>
    </source>
</evidence>
<evidence type="ECO:0000256" key="4">
    <source>
        <dbReference type="ARBA" id="ARBA00012961"/>
    </source>
</evidence>
<evidence type="ECO:0000256" key="10">
    <source>
        <dbReference type="ARBA" id="ARBA00022840"/>
    </source>
</evidence>
<dbReference type="GO" id="GO:0005524">
    <property type="term" value="F:ATP binding"/>
    <property type="evidence" value="ECO:0007669"/>
    <property type="project" value="UniProtKB-UniRule"/>
</dbReference>
<dbReference type="Gene3D" id="3.40.50.300">
    <property type="entry name" value="P-loop containing nucleotide triphosphate hydrolases"/>
    <property type="match status" value="2"/>
</dbReference>
<dbReference type="InterPro" id="IPR020590">
    <property type="entry name" value="Guanylate_kinase_CS"/>
</dbReference>
<dbReference type="GO" id="GO:0004385">
    <property type="term" value="F:GMP kinase activity"/>
    <property type="evidence" value="ECO:0007669"/>
    <property type="project" value="UniProtKB-UniRule"/>
</dbReference>
<sequence>MDTVIESLKQRREGVLFVISGPSGAGKGTIVQSLLPRHQDLHLSVSMTTRQPRPGEIEGQHYFFVSQDEFETRISQGEFLEYARYNGQYYGTPRSFALNKIAQGQDVILEIEVQGAQQVRKNWNKRSVLLFVIPPTWSNLESRLRQRSTESESAIQARLNRANEEMGYLPDYDYYVINDQLEEAVIAVSSIIDAERQRIITTSTGE</sequence>
<evidence type="ECO:0000256" key="13">
    <source>
        <dbReference type="HAMAP-Rule" id="MF_00328"/>
    </source>
</evidence>
<evidence type="ECO:0000256" key="7">
    <source>
        <dbReference type="ARBA" id="ARBA00022679"/>
    </source>
</evidence>
<accession>A0A2M7G6F0</accession>
<dbReference type="PANTHER" id="PTHR23117:SF13">
    <property type="entry name" value="GUANYLATE KINASE"/>
    <property type="match status" value="1"/>
</dbReference>
<dbReference type="PROSITE" id="PS00856">
    <property type="entry name" value="GUANYLATE_KINASE_1"/>
    <property type="match status" value="1"/>
</dbReference>
<comment type="subcellular location">
    <subcellularLocation>
        <location evidence="2 13">Cytoplasm</location>
    </subcellularLocation>
</comment>
<keyword evidence="7 13" id="KW-0808">Transferase</keyword>
<dbReference type="Gene3D" id="3.30.63.10">
    <property type="entry name" value="Guanylate Kinase phosphate binding domain"/>
    <property type="match status" value="1"/>
</dbReference>
<dbReference type="HAMAP" id="MF_00328">
    <property type="entry name" value="Guanylate_kinase"/>
    <property type="match status" value="1"/>
</dbReference>
<comment type="catalytic activity">
    <reaction evidence="12 13">
        <text>GMP + ATP = GDP + ADP</text>
        <dbReference type="Rhea" id="RHEA:20780"/>
        <dbReference type="ChEBI" id="CHEBI:30616"/>
        <dbReference type="ChEBI" id="CHEBI:58115"/>
        <dbReference type="ChEBI" id="CHEBI:58189"/>
        <dbReference type="ChEBI" id="CHEBI:456216"/>
        <dbReference type="EC" id="2.7.4.8"/>
    </reaction>
</comment>
<comment type="caution">
    <text evidence="15">The sequence shown here is derived from an EMBL/GenBank/DDBJ whole genome shotgun (WGS) entry which is preliminary data.</text>
</comment>
<evidence type="ECO:0000256" key="8">
    <source>
        <dbReference type="ARBA" id="ARBA00022741"/>
    </source>
</evidence>
<evidence type="ECO:0000256" key="6">
    <source>
        <dbReference type="ARBA" id="ARBA00022490"/>
    </source>
</evidence>
<dbReference type="NCBIfam" id="TIGR03263">
    <property type="entry name" value="guanyl_kin"/>
    <property type="match status" value="1"/>
</dbReference>
<keyword evidence="9 13" id="KW-0418">Kinase</keyword>
<dbReference type="SUPFAM" id="SSF52540">
    <property type="entry name" value="P-loop containing nucleoside triphosphate hydrolases"/>
    <property type="match status" value="1"/>
</dbReference>
<dbReference type="PANTHER" id="PTHR23117">
    <property type="entry name" value="GUANYLATE KINASE-RELATED"/>
    <property type="match status" value="1"/>
</dbReference>
<dbReference type="InterPro" id="IPR017665">
    <property type="entry name" value="Guanylate_kinase"/>
</dbReference>
<dbReference type="FunFam" id="3.30.63.10:FF:000005">
    <property type="entry name" value="Guanylate kinase"/>
    <property type="match status" value="1"/>
</dbReference>
<gene>
    <name evidence="13" type="primary">gmk</name>
    <name evidence="15" type="ORF">COW36_08650</name>
</gene>
<feature type="domain" description="Guanylate kinase-like" evidence="14">
    <location>
        <begin position="14"/>
        <end position="193"/>
    </location>
</feature>
<dbReference type="AlphaFoldDB" id="A0A2M7G6F0"/>
<comment type="function">
    <text evidence="1 13">Essential for recycling GMP and indirectly, cGMP.</text>
</comment>
<protein>
    <recommendedName>
        <fullName evidence="5 13">Guanylate kinase</fullName>
        <ecNumber evidence="4 13">2.7.4.8</ecNumber>
    </recommendedName>
    <alternativeName>
        <fullName evidence="11 13">GMP kinase</fullName>
    </alternativeName>
</protein>
<keyword evidence="6 13" id="KW-0963">Cytoplasm</keyword>
<evidence type="ECO:0000256" key="11">
    <source>
        <dbReference type="ARBA" id="ARBA00030128"/>
    </source>
</evidence>
<comment type="similarity">
    <text evidence="3 13">Belongs to the guanylate kinase family.</text>
</comment>
<feature type="binding site" evidence="13">
    <location>
        <begin position="21"/>
        <end position="28"/>
    </location>
    <ligand>
        <name>ATP</name>
        <dbReference type="ChEBI" id="CHEBI:30616"/>
    </ligand>
</feature>
<dbReference type="Pfam" id="PF00625">
    <property type="entry name" value="Guanylate_kin"/>
    <property type="match status" value="1"/>
</dbReference>
<dbReference type="GO" id="GO:0005829">
    <property type="term" value="C:cytosol"/>
    <property type="evidence" value="ECO:0007669"/>
    <property type="project" value="TreeGrafter"/>
</dbReference>
<dbReference type="CDD" id="cd00071">
    <property type="entry name" value="GMPK"/>
    <property type="match status" value="1"/>
</dbReference>
<evidence type="ECO:0000256" key="9">
    <source>
        <dbReference type="ARBA" id="ARBA00022777"/>
    </source>
</evidence>